<gene>
    <name evidence="3" type="ORF">ZOSMA_151G00330</name>
</gene>
<evidence type="ECO:0000256" key="2">
    <source>
        <dbReference type="SAM" id="Phobius"/>
    </source>
</evidence>
<keyword evidence="2" id="KW-0812">Transmembrane</keyword>
<sequence length="331" mass="38194">MRGRNLLQDLDDVSVGHPNDLDISDEIQTNSEHVCVRTDKWWYYPCNEDQEVCLDFDSNGSPAESIGTESTKETSFFSSYPGLSGIDIYGNLDHGGLQVECSEDSRGNIFRKRSNPGYLTATLSSYPEERGPKMDTPFVVDADGFIMYVDGLPNLWSEVEGHGSDSIHMSDVEQLEIEGASPHEVRKMGTDVEVSADSSEKKVVWGEDMIRRNARELDLLEQDVPSRVQRIKNRREHQRINQLERERIAELEAAVMKEDENDLKKYKNERKKRYSRIGFAKELQMIEYVSVIEIIYVWFIFSITMMMGWAFKICSKRRATIEYQGRRCTRE</sequence>
<comment type="caution">
    <text evidence="3">The sequence shown here is derived from an EMBL/GenBank/DDBJ whole genome shotgun (WGS) entry which is preliminary data.</text>
</comment>
<keyword evidence="2" id="KW-1133">Transmembrane helix</keyword>
<evidence type="ECO:0000313" key="4">
    <source>
        <dbReference type="Proteomes" id="UP000036987"/>
    </source>
</evidence>
<protein>
    <submittedName>
        <fullName evidence="3">Uncharacterized protein</fullName>
    </submittedName>
</protein>
<keyword evidence="2" id="KW-0472">Membrane</keyword>
<dbReference type="Proteomes" id="UP000036987">
    <property type="component" value="Unassembled WGS sequence"/>
</dbReference>
<dbReference type="EMBL" id="LFYR01000593">
    <property type="protein sequence ID" value="KMZ73200.1"/>
    <property type="molecule type" value="Genomic_DNA"/>
</dbReference>
<feature type="transmembrane region" description="Helical" evidence="2">
    <location>
        <begin position="288"/>
        <end position="311"/>
    </location>
</feature>
<keyword evidence="4" id="KW-1185">Reference proteome</keyword>
<evidence type="ECO:0000256" key="1">
    <source>
        <dbReference type="SAM" id="Coils"/>
    </source>
</evidence>
<reference evidence="4" key="1">
    <citation type="journal article" date="2016" name="Nature">
        <title>The genome of the seagrass Zostera marina reveals angiosperm adaptation to the sea.</title>
        <authorList>
            <person name="Olsen J.L."/>
            <person name="Rouze P."/>
            <person name="Verhelst B."/>
            <person name="Lin Y.-C."/>
            <person name="Bayer T."/>
            <person name="Collen J."/>
            <person name="Dattolo E."/>
            <person name="De Paoli E."/>
            <person name="Dittami S."/>
            <person name="Maumus F."/>
            <person name="Michel G."/>
            <person name="Kersting A."/>
            <person name="Lauritano C."/>
            <person name="Lohaus R."/>
            <person name="Toepel M."/>
            <person name="Tonon T."/>
            <person name="Vanneste K."/>
            <person name="Amirebrahimi M."/>
            <person name="Brakel J."/>
            <person name="Bostroem C."/>
            <person name="Chovatia M."/>
            <person name="Grimwood J."/>
            <person name="Jenkins J.W."/>
            <person name="Jueterbock A."/>
            <person name="Mraz A."/>
            <person name="Stam W.T."/>
            <person name="Tice H."/>
            <person name="Bornberg-Bauer E."/>
            <person name="Green P.J."/>
            <person name="Pearson G.A."/>
            <person name="Procaccini G."/>
            <person name="Duarte C.M."/>
            <person name="Schmutz J."/>
            <person name="Reusch T.B.H."/>
            <person name="Van de Peer Y."/>
        </authorList>
    </citation>
    <scope>NUCLEOTIDE SEQUENCE [LARGE SCALE GENOMIC DNA]</scope>
    <source>
        <strain evidence="4">cv. Finnish</strain>
    </source>
</reference>
<accession>A0A0K9PYB1</accession>
<feature type="coiled-coil region" evidence="1">
    <location>
        <begin position="234"/>
        <end position="269"/>
    </location>
</feature>
<evidence type="ECO:0000313" key="3">
    <source>
        <dbReference type="EMBL" id="KMZ73200.1"/>
    </source>
</evidence>
<name>A0A0K9PYB1_ZOSMR</name>
<dbReference type="AlphaFoldDB" id="A0A0K9PYB1"/>
<organism evidence="3 4">
    <name type="scientific">Zostera marina</name>
    <name type="common">Eelgrass</name>
    <dbReference type="NCBI Taxonomy" id="29655"/>
    <lineage>
        <taxon>Eukaryota</taxon>
        <taxon>Viridiplantae</taxon>
        <taxon>Streptophyta</taxon>
        <taxon>Embryophyta</taxon>
        <taxon>Tracheophyta</taxon>
        <taxon>Spermatophyta</taxon>
        <taxon>Magnoliopsida</taxon>
        <taxon>Liliopsida</taxon>
        <taxon>Zosteraceae</taxon>
        <taxon>Zostera</taxon>
    </lineage>
</organism>
<proteinExistence type="predicted"/>
<keyword evidence="1" id="KW-0175">Coiled coil</keyword>